<dbReference type="InterPro" id="IPR008271">
    <property type="entry name" value="Ser/Thr_kinase_AS"/>
</dbReference>
<dbReference type="CDD" id="cd12148">
    <property type="entry name" value="fungal_TF_MHR"/>
    <property type="match status" value="1"/>
</dbReference>
<feature type="region of interest" description="Disordered" evidence="4">
    <location>
        <begin position="1103"/>
        <end position="1184"/>
    </location>
</feature>
<dbReference type="STRING" id="1806994.A0A507CBW3"/>
<keyword evidence="2 3" id="KW-0067">ATP-binding</keyword>
<feature type="region of interest" description="Disordered" evidence="4">
    <location>
        <begin position="486"/>
        <end position="511"/>
    </location>
</feature>
<feature type="compositionally biased region" description="Pro residues" evidence="4">
    <location>
        <begin position="935"/>
        <end position="946"/>
    </location>
</feature>
<evidence type="ECO:0000259" key="6">
    <source>
        <dbReference type="PROSITE" id="PS50048"/>
    </source>
</evidence>
<proteinExistence type="predicted"/>
<dbReference type="GO" id="GO:0008270">
    <property type="term" value="F:zinc ion binding"/>
    <property type="evidence" value="ECO:0007669"/>
    <property type="project" value="InterPro"/>
</dbReference>
<name>A0A507CBW3_9FUNG</name>
<dbReference type="GO" id="GO:0045719">
    <property type="term" value="P:negative regulation of glycogen biosynthetic process"/>
    <property type="evidence" value="ECO:0007669"/>
    <property type="project" value="TreeGrafter"/>
</dbReference>
<dbReference type="SMART" id="SM00220">
    <property type="entry name" value="S_TKc"/>
    <property type="match status" value="1"/>
</dbReference>
<dbReference type="SUPFAM" id="SSF56112">
    <property type="entry name" value="Protein kinase-like (PK-like)"/>
    <property type="match status" value="1"/>
</dbReference>
<dbReference type="GO" id="GO:0004674">
    <property type="term" value="F:protein serine/threonine kinase activity"/>
    <property type="evidence" value="ECO:0007669"/>
    <property type="project" value="TreeGrafter"/>
</dbReference>
<feature type="compositionally biased region" description="Polar residues" evidence="4">
    <location>
        <begin position="486"/>
        <end position="499"/>
    </location>
</feature>
<dbReference type="InterPro" id="IPR000719">
    <property type="entry name" value="Prot_kinase_dom"/>
</dbReference>
<feature type="region of interest" description="Disordered" evidence="4">
    <location>
        <begin position="747"/>
        <end position="791"/>
    </location>
</feature>
<feature type="compositionally biased region" description="Low complexity" evidence="4">
    <location>
        <begin position="760"/>
        <end position="784"/>
    </location>
</feature>
<accession>A0A507CBW3</accession>
<evidence type="ECO:0000313" key="8">
    <source>
        <dbReference type="Proteomes" id="UP000319731"/>
    </source>
</evidence>
<feature type="compositionally biased region" description="Pro residues" evidence="4">
    <location>
        <begin position="1169"/>
        <end position="1179"/>
    </location>
</feature>
<dbReference type="SUPFAM" id="SSF57701">
    <property type="entry name" value="Zn2/Cys6 DNA-binding domain"/>
    <property type="match status" value="1"/>
</dbReference>
<evidence type="ECO:0000256" key="3">
    <source>
        <dbReference type="PROSITE-ProRule" id="PRU10141"/>
    </source>
</evidence>
<evidence type="ECO:0000313" key="7">
    <source>
        <dbReference type="EMBL" id="TPX35434.1"/>
    </source>
</evidence>
<dbReference type="GO" id="GO:0035556">
    <property type="term" value="P:intracellular signal transduction"/>
    <property type="evidence" value="ECO:0007669"/>
    <property type="project" value="TreeGrafter"/>
</dbReference>
<feature type="compositionally biased region" description="Low complexity" evidence="4">
    <location>
        <begin position="918"/>
        <end position="928"/>
    </location>
</feature>
<evidence type="ECO:0008006" key="9">
    <source>
        <dbReference type="Google" id="ProtNLM"/>
    </source>
</evidence>
<dbReference type="CDD" id="cd00067">
    <property type="entry name" value="GAL4"/>
    <property type="match status" value="1"/>
</dbReference>
<dbReference type="EMBL" id="QEAO01000008">
    <property type="protein sequence ID" value="TPX35434.1"/>
    <property type="molecule type" value="Genomic_DNA"/>
</dbReference>
<dbReference type="PANTHER" id="PTHR24346">
    <property type="entry name" value="MAP/MICROTUBULE AFFINITY-REGULATING KINASE"/>
    <property type="match status" value="1"/>
</dbReference>
<feature type="region of interest" description="Disordered" evidence="4">
    <location>
        <begin position="885"/>
        <end position="955"/>
    </location>
</feature>
<evidence type="ECO:0000256" key="1">
    <source>
        <dbReference type="ARBA" id="ARBA00022741"/>
    </source>
</evidence>
<sequence length="1292" mass="144063">MATSARAEVGRSSISTVSTTFSFTLSRKPSSVSLAERDAAVCSTTNSHRKTSFLERVFNHPLSSKQSLDSLVDSNCNSLKAKYGKTRALLGKGSSASCYVVKRPTDDKTFAVKEFRKRKDGESEKEYQKKLTAEYCIGTLLHHENIIETIDIIFEKEKAYEVMELCTGGDLFEAIQENTMSIAEINCCFAQLLHGVDYLHKMGICHRDLKPENCLFDSNNHLKIIDFGSADVVKSPFDKVCRKSYGRCGSGPYMPPEELSDATYDGTKADIWACGVIYLAMVFQRFPWQTASPTDANFKAYVSAKCQCKFFDRLADGPKNIIKSMLDPNPDLRPTIAEILENPWIRSLVVCEACGGRDASVMHHHGKHGVNKTMTFLSQPTPVIPNDSAQKLLRTCNNCYISKLSCDRGLPICAACQRRKRTDCRYPEIAPSKIAASTRLRRGTRNEYIQTLENQLRRSEEQLRELLQGYELRLQQPYAAFGSSRQSVQPVDSPWSQPHTKTEPAPSYKPVYDAPAPPYVPTRPPPPGSHFFFDPAEFVSPGRGPRHFYPDMNLPFDAIEGLVEDFFCGQTTIVRSIHRQTFLESFYAGYVSLAILNAMAAISARMSKHPAVWGMCPDPYQKGVRAASHVVGDPFYKRARDMVFSTMDRPSFHVYIALMLIAEYSASRESTPYVASQAVLCANRIGHSMALSLDIDPDYLTHMNYSGPLPVTYVAKDMRRRLWWANYLYEINLTLFGQADPSNEISTILAPPSPLPVKTSSASSTESNSSSSSSHRNSPLGSNSESLLPSLPGPEADFQRSFWSDLYPPPTINGHVLPPFSSLGLDNGRRSFSRPTGPPPYDAHGAIGYQPHPSSVGNVNTPYDNSIVNTPYNNNNGRNHPINYNHHMGGMPPPAPNYSYPNSTMSPQASPRPPSLPLSPRSHSTPSLHAYRGLPPHPSATGPPPSTKQLNNDQTRSWPDGYLNLLQLYKLIHHGLDINVEKQRLNRKFPTSKVVNGEEATERAMLAIQLDERTDKLISSIRSWLNSVPESVYELTSDPSQITSDCGSTVKPSFMYLHSIMLGHSILMWLYLRSEQQLQTSYMKASRLSPQHQSYQPVSNIIQLTSPQGTSPPPNTSSSGHYSAPPSQCVPDPRHAPPPRPVSEFLDQKQQNEQQYKERQQQKPNFQPTAPPYMAPQSPPKVKNERGVSAAVAASLESAWKVSCILEALMMRDMYLNVSLGPVAIWTSTLAAHTFWRCLNVEPAQCREGMRRAMKATRFLSSKWALGEKAYQVMLSLTSKSPGFTREELESF</sequence>
<protein>
    <recommendedName>
        <fullName evidence="9">Zn(2)-C6 fungal-type domain-containing protein</fullName>
    </recommendedName>
</protein>
<reference evidence="7 8" key="1">
    <citation type="journal article" date="2019" name="Sci. Rep.">
        <title>Comparative genomics of chytrid fungi reveal insights into the obligate biotrophic and pathogenic lifestyle of Synchytrium endobioticum.</title>
        <authorList>
            <person name="van de Vossenberg B.T.L.H."/>
            <person name="Warris S."/>
            <person name="Nguyen H.D.T."/>
            <person name="van Gent-Pelzer M.P.E."/>
            <person name="Joly D.L."/>
            <person name="van de Geest H.C."/>
            <person name="Bonants P.J.M."/>
            <person name="Smith D.S."/>
            <person name="Levesque C.A."/>
            <person name="van der Lee T.A.J."/>
        </authorList>
    </citation>
    <scope>NUCLEOTIDE SEQUENCE [LARGE SCALE GENOMIC DNA]</scope>
    <source>
        <strain evidence="7 8">JEL517</strain>
    </source>
</reference>
<dbReference type="PROSITE" id="PS50011">
    <property type="entry name" value="PROTEIN_KINASE_DOM"/>
    <property type="match status" value="1"/>
</dbReference>
<dbReference type="PROSITE" id="PS00108">
    <property type="entry name" value="PROTEIN_KINASE_ST"/>
    <property type="match status" value="1"/>
</dbReference>
<feature type="compositionally biased region" description="Low complexity" evidence="4">
    <location>
        <begin position="897"/>
        <end position="909"/>
    </location>
</feature>
<dbReference type="Gene3D" id="1.10.510.10">
    <property type="entry name" value="Transferase(Phosphotransferase) domain 1"/>
    <property type="match status" value="1"/>
</dbReference>
<dbReference type="Gene3D" id="4.10.240.10">
    <property type="entry name" value="Zn(2)-C6 fungal-type DNA-binding domain"/>
    <property type="match status" value="1"/>
</dbReference>
<dbReference type="GO" id="GO:0000981">
    <property type="term" value="F:DNA-binding transcription factor activity, RNA polymerase II-specific"/>
    <property type="evidence" value="ECO:0007669"/>
    <property type="project" value="InterPro"/>
</dbReference>
<dbReference type="GO" id="GO:0005634">
    <property type="term" value="C:nucleus"/>
    <property type="evidence" value="ECO:0007669"/>
    <property type="project" value="TreeGrafter"/>
</dbReference>
<dbReference type="RefSeq" id="XP_031025907.1">
    <property type="nucleotide sequence ID" value="XM_031168048.1"/>
</dbReference>
<dbReference type="GO" id="GO:0005829">
    <property type="term" value="C:cytosol"/>
    <property type="evidence" value="ECO:0007669"/>
    <property type="project" value="TreeGrafter"/>
</dbReference>
<dbReference type="InterPro" id="IPR011009">
    <property type="entry name" value="Kinase-like_dom_sf"/>
</dbReference>
<dbReference type="PROSITE" id="PS00107">
    <property type="entry name" value="PROTEIN_KINASE_ATP"/>
    <property type="match status" value="1"/>
</dbReference>
<dbReference type="InterPro" id="IPR001138">
    <property type="entry name" value="Zn2Cys6_DnaBD"/>
</dbReference>
<dbReference type="InterPro" id="IPR036864">
    <property type="entry name" value="Zn2-C6_fun-type_DNA-bd_sf"/>
</dbReference>
<dbReference type="PANTHER" id="PTHR24346:SF51">
    <property type="entry name" value="PAS DOMAIN-CONTAINING SERINE_THREONINE-PROTEIN KINASE"/>
    <property type="match status" value="1"/>
</dbReference>
<dbReference type="InterPro" id="IPR017441">
    <property type="entry name" value="Protein_kinase_ATP_BS"/>
</dbReference>
<gene>
    <name evidence="7" type="ORF">SmJEL517_g02120</name>
</gene>
<dbReference type="SMART" id="SM00066">
    <property type="entry name" value="GAL4"/>
    <property type="match status" value="1"/>
</dbReference>
<dbReference type="GeneID" id="42003345"/>
<evidence type="ECO:0000259" key="5">
    <source>
        <dbReference type="PROSITE" id="PS50011"/>
    </source>
</evidence>
<dbReference type="GO" id="GO:0005524">
    <property type="term" value="F:ATP binding"/>
    <property type="evidence" value="ECO:0007669"/>
    <property type="project" value="UniProtKB-UniRule"/>
</dbReference>
<keyword evidence="8" id="KW-1185">Reference proteome</keyword>
<feature type="binding site" evidence="3">
    <location>
        <position position="113"/>
    </location>
    <ligand>
        <name>ATP</name>
        <dbReference type="ChEBI" id="CHEBI:30616"/>
    </ligand>
</feature>
<feature type="domain" description="Protein kinase" evidence="5">
    <location>
        <begin position="84"/>
        <end position="345"/>
    </location>
</feature>
<dbReference type="Pfam" id="PF00069">
    <property type="entry name" value="Pkinase"/>
    <property type="match status" value="1"/>
</dbReference>
<evidence type="ECO:0000256" key="2">
    <source>
        <dbReference type="ARBA" id="ARBA00022840"/>
    </source>
</evidence>
<evidence type="ECO:0000256" key="4">
    <source>
        <dbReference type="SAM" id="MobiDB-lite"/>
    </source>
</evidence>
<dbReference type="Proteomes" id="UP000319731">
    <property type="component" value="Unassembled WGS sequence"/>
</dbReference>
<organism evidence="7 8">
    <name type="scientific">Synchytrium microbalum</name>
    <dbReference type="NCBI Taxonomy" id="1806994"/>
    <lineage>
        <taxon>Eukaryota</taxon>
        <taxon>Fungi</taxon>
        <taxon>Fungi incertae sedis</taxon>
        <taxon>Chytridiomycota</taxon>
        <taxon>Chytridiomycota incertae sedis</taxon>
        <taxon>Chytridiomycetes</taxon>
        <taxon>Synchytriales</taxon>
        <taxon>Synchytriaceae</taxon>
        <taxon>Synchytrium</taxon>
    </lineage>
</organism>
<keyword evidence="1 3" id="KW-0547">Nucleotide-binding</keyword>
<feature type="domain" description="Zn(2)-C6 fungal-type" evidence="6">
    <location>
        <begin position="395"/>
        <end position="426"/>
    </location>
</feature>
<dbReference type="PROSITE" id="PS50048">
    <property type="entry name" value="ZN2_CY6_FUNGAL_2"/>
    <property type="match status" value="1"/>
</dbReference>
<comment type="caution">
    <text evidence="7">The sequence shown here is derived from an EMBL/GenBank/DDBJ whole genome shotgun (WGS) entry which is preliminary data.</text>
</comment>
<dbReference type="OrthoDB" id="6513151at2759"/>